<dbReference type="InterPro" id="IPR036875">
    <property type="entry name" value="Znf_CCHC_sf"/>
</dbReference>
<keyword evidence="5" id="KW-1185">Reference proteome</keyword>
<name>A0AAV2ZCF2_9STRA</name>
<feature type="compositionally biased region" description="Polar residues" evidence="2">
    <location>
        <begin position="151"/>
        <end position="175"/>
    </location>
</feature>
<dbReference type="SUPFAM" id="SSF57756">
    <property type="entry name" value="Retrovirus zinc finger-like domains"/>
    <property type="match status" value="1"/>
</dbReference>
<dbReference type="SMART" id="SM00343">
    <property type="entry name" value="ZnF_C2HC"/>
    <property type="match status" value="1"/>
</dbReference>
<keyword evidence="1" id="KW-0862">Zinc</keyword>
<dbReference type="GO" id="GO:0003676">
    <property type="term" value="F:nucleic acid binding"/>
    <property type="evidence" value="ECO:0007669"/>
    <property type="project" value="InterPro"/>
</dbReference>
<evidence type="ECO:0000256" key="1">
    <source>
        <dbReference type="PROSITE-ProRule" id="PRU00047"/>
    </source>
</evidence>
<dbReference type="GO" id="GO:0008270">
    <property type="term" value="F:zinc ion binding"/>
    <property type="evidence" value="ECO:0007669"/>
    <property type="project" value="UniProtKB-KW"/>
</dbReference>
<evidence type="ECO:0000313" key="5">
    <source>
        <dbReference type="Proteomes" id="UP001146120"/>
    </source>
</evidence>
<gene>
    <name evidence="4" type="ORF">N0F65_004991</name>
</gene>
<feature type="region of interest" description="Disordered" evidence="2">
    <location>
        <begin position="122"/>
        <end position="175"/>
    </location>
</feature>
<feature type="domain" description="CCHC-type" evidence="3">
    <location>
        <begin position="109"/>
        <end position="125"/>
    </location>
</feature>
<dbReference type="AlphaFoldDB" id="A0AAV2ZCF2"/>
<comment type="caution">
    <text evidence="4">The sequence shown here is derived from an EMBL/GenBank/DDBJ whole genome shotgun (WGS) entry which is preliminary data.</text>
</comment>
<dbReference type="PROSITE" id="PS50158">
    <property type="entry name" value="ZF_CCHC"/>
    <property type="match status" value="1"/>
</dbReference>
<dbReference type="Gene3D" id="4.10.60.10">
    <property type="entry name" value="Zinc finger, CCHC-type"/>
    <property type="match status" value="1"/>
</dbReference>
<protein>
    <recommendedName>
        <fullName evidence="3">CCHC-type domain-containing protein</fullName>
    </recommendedName>
</protein>
<dbReference type="Proteomes" id="UP001146120">
    <property type="component" value="Unassembled WGS sequence"/>
</dbReference>
<accession>A0AAV2ZCF2</accession>
<proteinExistence type="predicted"/>
<reference evidence="4" key="1">
    <citation type="submission" date="2022-11" db="EMBL/GenBank/DDBJ databases">
        <authorList>
            <person name="Morgan W.R."/>
            <person name="Tartar A."/>
        </authorList>
    </citation>
    <scope>NUCLEOTIDE SEQUENCE</scope>
    <source>
        <strain evidence="4">ARSEF 373</strain>
    </source>
</reference>
<dbReference type="EMBL" id="DAKRPA010000002">
    <property type="protein sequence ID" value="DBA05141.1"/>
    <property type="molecule type" value="Genomic_DNA"/>
</dbReference>
<feature type="compositionally biased region" description="Polar residues" evidence="2">
    <location>
        <begin position="129"/>
        <end position="138"/>
    </location>
</feature>
<keyword evidence="1" id="KW-0479">Metal-binding</keyword>
<keyword evidence="1" id="KW-0863">Zinc-finger</keyword>
<organism evidence="4 5">
    <name type="scientific">Lagenidium giganteum</name>
    <dbReference type="NCBI Taxonomy" id="4803"/>
    <lineage>
        <taxon>Eukaryota</taxon>
        <taxon>Sar</taxon>
        <taxon>Stramenopiles</taxon>
        <taxon>Oomycota</taxon>
        <taxon>Peronosporomycetes</taxon>
        <taxon>Pythiales</taxon>
        <taxon>Pythiaceae</taxon>
    </lineage>
</organism>
<reference evidence="4" key="2">
    <citation type="journal article" date="2023" name="Microbiol Resour">
        <title>Decontamination and Annotation of the Draft Genome Sequence of the Oomycete Lagenidium giganteum ARSEF 373.</title>
        <authorList>
            <person name="Morgan W.R."/>
            <person name="Tartar A."/>
        </authorList>
    </citation>
    <scope>NUCLEOTIDE SEQUENCE</scope>
    <source>
        <strain evidence="4">ARSEF 373</strain>
    </source>
</reference>
<dbReference type="Pfam" id="PF00098">
    <property type="entry name" value="zf-CCHC"/>
    <property type="match status" value="1"/>
</dbReference>
<dbReference type="InterPro" id="IPR001878">
    <property type="entry name" value="Znf_CCHC"/>
</dbReference>
<sequence>MRVRSQLLTCKQGKRTLHEYVQELRSLRAAVTSDPHVRGDDGNHLPRRVEEWPRPCQLFRAPPSPFEEAVTVALTEEHCHRGAHSSPWQKKDGSTPMELDTAGAERSIKCFNCGMAGHISRQCRKPRNQRGSNGQVQAQGGKRKSVLKGSGQPQESNTPAQRGTTSRDSGNESPQ</sequence>
<evidence type="ECO:0000259" key="3">
    <source>
        <dbReference type="PROSITE" id="PS50158"/>
    </source>
</evidence>
<evidence type="ECO:0000256" key="2">
    <source>
        <dbReference type="SAM" id="MobiDB-lite"/>
    </source>
</evidence>
<evidence type="ECO:0000313" key="4">
    <source>
        <dbReference type="EMBL" id="DBA05141.1"/>
    </source>
</evidence>